<dbReference type="InterPro" id="IPR000396">
    <property type="entry name" value="Pdiesterase2"/>
</dbReference>
<gene>
    <name evidence="1" type="ORF">DI536_19430</name>
</gene>
<dbReference type="GO" id="GO:0047555">
    <property type="term" value="F:3',5'-cyclic-GMP phosphodiesterase activity"/>
    <property type="evidence" value="ECO:0007669"/>
    <property type="project" value="TreeGrafter"/>
</dbReference>
<dbReference type="GO" id="GO:0004115">
    <property type="term" value="F:3',5'-cyclic-AMP phosphodiesterase activity"/>
    <property type="evidence" value="ECO:0007669"/>
    <property type="project" value="InterPro"/>
</dbReference>
<dbReference type="GO" id="GO:0006198">
    <property type="term" value="P:cAMP catabolic process"/>
    <property type="evidence" value="ECO:0007669"/>
    <property type="project" value="InterPro"/>
</dbReference>
<dbReference type="AlphaFoldDB" id="A0A2W5THR2"/>
<dbReference type="Pfam" id="PF02112">
    <property type="entry name" value="PDEase_II"/>
    <property type="match status" value="1"/>
</dbReference>
<dbReference type="Gene3D" id="3.60.15.10">
    <property type="entry name" value="Ribonuclease Z/Hydroxyacylglutathione hydrolase-like"/>
    <property type="match status" value="1"/>
</dbReference>
<dbReference type="CDD" id="cd07735">
    <property type="entry name" value="class_II_PDE_MBL-fold"/>
    <property type="match status" value="1"/>
</dbReference>
<dbReference type="GO" id="GO:1902660">
    <property type="term" value="P:negative regulation of glucose mediated signaling pathway"/>
    <property type="evidence" value="ECO:0007669"/>
    <property type="project" value="TreeGrafter"/>
</dbReference>
<dbReference type="InterPro" id="IPR036866">
    <property type="entry name" value="RibonucZ/Hydroxyglut_hydro"/>
</dbReference>
<dbReference type="SUPFAM" id="SSF56281">
    <property type="entry name" value="Metallo-hydrolase/oxidoreductase"/>
    <property type="match status" value="1"/>
</dbReference>
<dbReference type="EMBL" id="QFQP01000016">
    <property type="protein sequence ID" value="PZR10845.1"/>
    <property type="molecule type" value="Genomic_DNA"/>
</dbReference>
<reference evidence="1 2" key="1">
    <citation type="submission" date="2017-08" db="EMBL/GenBank/DDBJ databases">
        <title>Infants hospitalized years apart are colonized by the same room-sourced microbial strains.</title>
        <authorList>
            <person name="Brooks B."/>
            <person name="Olm M.R."/>
            <person name="Firek B.A."/>
            <person name="Baker R."/>
            <person name="Thomas B.C."/>
            <person name="Morowitz M.J."/>
            <person name="Banfield J.F."/>
        </authorList>
    </citation>
    <scope>NUCLEOTIDE SEQUENCE [LARGE SCALE GENOMIC DNA]</scope>
    <source>
        <strain evidence="1">S2_003_000_R2_14</strain>
    </source>
</reference>
<accession>A0A2W5THR2</accession>
<dbReference type="PRINTS" id="PR00388">
    <property type="entry name" value="PDIESTERASE2"/>
</dbReference>
<dbReference type="Proteomes" id="UP000249061">
    <property type="component" value="Unassembled WGS sequence"/>
</dbReference>
<organism evidence="1 2">
    <name type="scientific">Archangium gephyra</name>
    <dbReference type="NCBI Taxonomy" id="48"/>
    <lineage>
        <taxon>Bacteria</taxon>
        <taxon>Pseudomonadati</taxon>
        <taxon>Myxococcota</taxon>
        <taxon>Myxococcia</taxon>
        <taxon>Myxococcales</taxon>
        <taxon>Cystobacterineae</taxon>
        <taxon>Archangiaceae</taxon>
        <taxon>Archangium</taxon>
    </lineage>
</organism>
<sequence>MKLKVLGPHGGELPGCKSTCFLVDDRLALDAGALTSMLDLPSLSKVDDILLTHSHFDHVKDLPMMSDVVVGRRDKPVTIHSNTECIDTLKKNLFNNVLWPDFTRIPTAKNPVFKLRSFKPGAKVKVGDYDVKSVLVSHPVESCGYVISDGDSTMAISGDTGPTEQFWKVLNKTANLKLLLVECSFPNSLQTLADISGHFTPQTLERELEKFDRRGCEILLYHLKPAFVTQLKKEVKHLPVHVSELGEEFEF</sequence>
<dbReference type="PANTHER" id="PTHR28283:SF1">
    <property type="entry name" value="3',5'-CYCLIC-NUCLEOTIDE PHOSPHODIESTERASE 1"/>
    <property type="match status" value="1"/>
</dbReference>
<protein>
    <submittedName>
        <fullName evidence="1">3',5'-cyclic-nucleotide phosphodiesterase</fullName>
    </submittedName>
</protein>
<evidence type="ECO:0000313" key="2">
    <source>
        <dbReference type="Proteomes" id="UP000249061"/>
    </source>
</evidence>
<evidence type="ECO:0000313" key="1">
    <source>
        <dbReference type="EMBL" id="PZR10845.1"/>
    </source>
</evidence>
<proteinExistence type="predicted"/>
<dbReference type="PANTHER" id="PTHR28283">
    <property type="entry name" value="3',5'-CYCLIC-NUCLEOTIDE PHOSPHODIESTERASE 1"/>
    <property type="match status" value="1"/>
</dbReference>
<name>A0A2W5THR2_9BACT</name>
<comment type="caution">
    <text evidence="1">The sequence shown here is derived from an EMBL/GenBank/DDBJ whole genome shotgun (WGS) entry which is preliminary data.</text>
</comment>